<reference evidence="3 4" key="1">
    <citation type="submission" date="2014-03" db="EMBL/GenBank/DDBJ databases">
        <title>Genome sequence of Clostridium litorale W6, DSM 5388.</title>
        <authorList>
            <person name="Poehlein A."/>
            <person name="Jagirdar A."/>
            <person name="Khonsari B."/>
            <person name="Chibani C.M."/>
            <person name="Gutierrez Gutierrez D.A."/>
            <person name="Davydova E."/>
            <person name="Alghaithi H.S."/>
            <person name="Nair K.P."/>
            <person name="Dhamotharan K."/>
            <person name="Chandran L."/>
            <person name="G W."/>
            <person name="Daniel R."/>
        </authorList>
    </citation>
    <scope>NUCLEOTIDE SEQUENCE [LARGE SCALE GENOMIC DNA]</scope>
    <source>
        <strain evidence="3 4">W6</strain>
    </source>
</reference>
<organism evidence="3 4">
    <name type="scientific">Peptoclostridium litorale DSM 5388</name>
    <dbReference type="NCBI Taxonomy" id="1121324"/>
    <lineage>
        <taxon>Bacteria</taxon>
        <taxon>Bacillati</taxon>
        <taxon>Bacillota</taxon>
        <taxon>Clostridia</taxon>
        <taxon>Peptostreptococcales</taxon>
        <taxon>Peptoclostridiaceae</taxon>
        <taxon>Peptoclostridium</taxon>
    </lineage>
</organism>
<dbReference type="Gene3D" id="3.60.21.10">
    <property type="match status" value="1"/>
</dbReference>
<evidence type="ECO:0000256" key="1">
    <source>
        <dbReference type="ARBA" id="ARBA00005662"/>
    </source>
</evidence>
<comment type="caution">
    <text evidence="3">The sequence shown here is derived from an EMBL/GenBank/DDBJ whole genome shotgun (WGS) entry which is preliminary data.</text>
</comment>
<evidence type="ECO:0000259" key="2">
    <source>
        <dbReference type="SMART" id="SM00854"/>
    </source>
</evidence>
<comment type="similarity">
    <text evidence="1">Belongs to the CapA family.</text>
</comment>
<dbReference type="InterPro" id="IPR029052">
    <property type="entry name" value="Metallo-depent_PP-like"/>
</dbReference>
<dbReference type="PANTHER" id="PTHR33393:SF13">
    <property type="entry name" value="PGA BIOSYNTHESIS PROTEIN CAPA"/>
    <property type="match status" value="1"/>
</dbReference>
<dbReference type="InterPro" id="IPR052169">
    <property type="entry name" value="CW_Biosynth-Accessory"/>
</dbReference>
<dbReference type="EMBL" id="JJMM01000014">
    <property type="protein sequence ID" value="KDR94657.1"/>
    <property type="molecule type" value="Genomic_DNA"/>
</dbReference>
<feature type="domain" description="Capsule synthesis protein CapA" evidence="2">
    <location>
        <begin position="2"/>
        <end position="232"/>
    </location>
</feature>
<dbReference type="Pfam" id="PF09587">
    <property type="entry name" value="PGA_cap"/>
    <property type="match status" value="1"/>
</dbReference>
<evidence type="ECO:0000313" key="4">
    <source>
        <dbReference type="Proteomes" id="UP000027946"/>
    </source>
</evidence>
<dbReference type="CDD" id="cd07381">
    <property type="entry name" value="MPP_CapA"/>
    <property type="match status" value="1"/>
</dbReference>
<dbReference type="AlphaFoldDB" id="A0A069RKC9"/>
<dbReference type="InterPro" id="IPR019079">
    <property type="entry name" value="Capsule_synth_CapA"/>
</dbReference>
<dbReference type="STRING" id="1121324.CLIT_14c01180"/>
<accession>A0A069RKC9</accession>
<evidence type="ECO:0000313" key="3">
    <source>
        <dbReference type="EMBL" id="KDR94657.1"/>
    </source>
</evidence>
<dbReference type="Proteomes" id="UP000027946">
    <property type="component" value="Unassembled WGS sequence"/>
</dbReference>
<gene>
    <name evidence="3" type="primary">capA</name>
    <name evidence="3" type="ORF">CLIT_14c01180</name>
</gene>
<sequence>MRIAFLGDIGFLGGYTFNNNGGEKLKSIAKLLSSYDYVVGNLETPFTSKNQTVVPKSMHLKADKDNIELLKLLNVKAVTLGNNHICDYGIKGLEDTIAVLEKNNIDYFGVNNKNLRLKYNGNKISFSGFCCYSANGSNYINGKGVGINALTNKNITQQMESDEKDKYLSVLSLHWGDEHTNYPNKNQIQLSRKIAENKNIIIHGHHTHTIQGIEQIHGSLIAYSLGNFCFDDCTSPFVKNFTVKKNEDNKESYILSIEIENNSIVKYEAIGIYDSERGIVLKDNSRKIDLISREIKNYNREEYEIMRSKQISDTRKEKFGKRDFKWLMSKMNYYSIGSRLGTFLNAKRSNKVYKNGY</sequence>
<dbReference type="OrthoDB" id="9810906at2"/>
<dbReference type="RefSeq" id="WP_038266551.1">
    <property type="nucleotide sequence ID" value="NZ_FSRH01000015.1"/>
</dbReference>
<protein>
    <submittedName>
        <fullName evidence="3">PGA biosynthesis protein CapA</fullName>
    </submittedName>
</protein>
<proteinExistence type="inferred from homology"/>
<name>A0A069RKC9_PEPLI</name>
<keyword evidence="4" id="KW-1185">Reference proteome</keyword>
<dbReference type="eggNOG" id="COG2843">
    <property type="taxonomic scope" value="Bacteria"/>
</dbReference>
<dbReference type="PANTHER" id="PTHR33393">
    <property type="entry name" value="POLYGLUTAMINE SYNTHESIS ACCESSORY PROTEIN RV0574C-RELATED"/>
    <property type="match status" value="1"/>
</dbReference>
<dbReference type="SUPFAM" id="SSF56300">
    <property type="entry name" value="Metallo-dependent phosphatases"/>
    <property type="match status" value="1"/>
</dbReference>
<dbReference type="SMART" id="SM00854">
    <property type="entry name" value="PGA_cap"/>
    <property type="match status" value="1"/>
</dbReference>